<dbReference type="AlphaFoldDB" id="A0A1C7LZG2"/>
<proteinExistence type="predicted"/>
<name>A0A1C7LZG2_GRIFR</name>
<organism evidence="1 2">
    <name type="scientific">Grifola frondosa</name>
    <name type="common">Maitake</name>
    <name type="synonym">Polyporus frondosus</name>
    <dbReference type="NCBI Taxonomy" id="5627"/>
    <lineage>
        <taxon>Eukaryota</taxon>
        <taxon>Fungi</taxon>
        <taxon>Dikarya</taxon>
        <taxon>Basidiomycota</taxon>
        <taxon>Agaricomycotina</taxon>
        <taxon>Agaricomycetes</taxon>
        <taxon>Polyporales</taxon>
        <taxon>Grifolaceae</taxon>
        <taxon>Grifola</taxon>
    </lineage>
</organism>
<keyword evidence="2" id="KW-1185">Reference proteome</keyword>
<dbReference type="Proteomes" id="UP000092993">
    <property type="component" value="Unassembled WGS sequence"/>
</dbReference>
<sequence>MGQTFRRVHVRPDATRSPITELKDRRVSPRKSVINGAVNRVDLGLRNSFFLFHENNVPVYADKFLRALQRIQKHYGPWVHTKSLYHHWSIAQTILICCRNVAFY</sequence>
<evidence type="ECO:0000313" key="1">
    <source>
        <dbReference type="EMBL" id="OBZ70052.1"/>
    </source>
</evidence>
<accession>A0A1C7LZG2</accession>
<comment type="caution">
    <text evidence="1">The sequence shown here is derived from an EMBL/GenBank/DDBJ whole genome shotgun (WGS) entry which is preliminary data.</text>
</comment>
<evidence type="ECO:0000313" key="2">
    <source>
        <dbReference type="Proteomes" id="UP000092993"/>
    </source>
</evidence>
<gene>
    <name evidence="1" type="ORF">A0H81_09889</name>
</gene>
<dbReference type="EMBL" id="LUGG01000014">
    <property type="protein sequence ID" value="OBZ70052.1"/>
    <property type="molecule type" value="Genomic_DNA"/>
</dbReference>
<reference evidence="1 2" key="1">
    <citation type="submission" date="2016-03" db="EMBL/GenBank/DDBJ databases">
        <title>Whole genome sequencing of Grifola frondosa 9006-11.</title>
        <authorList>
            <person name="Min B."/>
            <person name="Park H."/>
            <person name="Kim J.-G."/>
            <person name="Cho H."/>
            <person name="Oh Y.-L."/>
            <person name="Kong W.-S."/>
            <person name="Choi I.-G."/>
        </authorList>
    </citation>
    <scope>NUCLEOTIDE SEQUENCE [LARGE SCALE GENOMIC DNA]</scope>
    <source>
        <strain evidence="1 2">9006-11</strain>
    </source>
</reference>
<protein>
    <submittedName>
        <fullName evidence="1">Uncharacterized protein</fullName>
    </submittedName>
</protein>